<evidence type="ECO:0000313" key="5">
    <source>
        <dbReference type="Proteomes" id="UP000215539"/>
    </source>
</evidence>
<evidence type="ECO:0000313" key="3">
    <source>
        <dbReference type="EMBL" id="SNV15836.1"/>
    </source>
</evidence>
<dbReference type="Proteomes" id="UP000065822">
    <property type="component" value="Chromosome"/>
</dbReference>
<dbReference type="Proteomes" id="UP000215539">
    <property type="component" value="Chromosome 1"/>
</dbReference>
<feature type="domain" description="Putative restriction endonuclease" evidence="1">
    <location>
        <begin position="21"/>
        <end position="191"/>
    </location>
</feature>
<evidence type="ECO:0000313" key="2">
    <source>
        <dbReference type="EMBL" id="AMD85797.1"/>
    </source>
</evidence>
<keyword evidence="2" id="KW-0255">Endonuclease</keyword>
<dbReference type="PANTHER" id="PTHR36558:SF1">
    <property type="entry name" value="RESTRICTION ENDONUCLEASE DOMAIN-CONTAINING PROTEIN-RELATED"/>
    <property type="match status" value="1"/>
</dbReference>
<proteinExistence type="predicted"/>
<dbReference type="InterPro" id="IPR012296">
    <property type="entry name" value="Nuclease_put_TT1808"/>
</dbReference>
<keyword evidence="2" id="KW-0540">Nuclease</keyword>
<dbReference type="PANTHER" id="PTHR36558">
    <property type="entry name" value="GLR1098 PROTEIN"/>
    <property type="match status" value="1"/>
</dbReference>
<reference evidence="3 5" key="2">
    <citation type="submission" date="2017-06" db="EMBL/GenBank/DDBJ databases">
        <authorList>
            <consortium name="Pathogen Informatics"/>
        </authorList>
    </citation>
    <scope>NUCLEOTIDE SEQUENCE [LARGE SCALE GENOMIC DNA]</scope>
    <source>
        <strain evidence="3 5">NCTC12947</strain>
    </source>
</reference>
<dbReference type="EMBL" id="CP014227">
    <property type="protein sequence ID" value="AMD85797.1"/>
    <property type="molecule type" value="Genomic_DNA"/>
</dbReference>
<keyword evidence="4" id="KW-1185">Reference proteome</keyword>
<organism evidence="3 5">
    <name type="scientific">Capnocytophaga haemolytica</name>
    <dbReference type="NCBI Taxonomy" id="45243"/>
    <lineage>
        <taxon>Bacteria</taxon>
        <taxon>Pseudomonadati</taxon>
        <taxon>Bacteroidota</taxon>
        <taxon>Flavobacteriia</taxon>
        <taxon>Flavobacteriales</taxon>
        <taxon>Flavobacteriaceae</taxon>
        <taxon>Capnocytophaga</taxon>
    </lineage>
</organism>
<accession>A0AAX2H105</accession>
<dbReference type="GO" id="GO:0004519">
    <property type="term" value="F:endonuclease activity"/>
    <property type="evidence" value="ECO:0007669"/>
    <property type="project" value="UniProtKB-KW"/>
</dbReference>
<keyword evidence="2" id="KW-0378">Hydrolase</keyword>
<dbReference type="EMBL" id="LT906449">
    <property type="protein sequence ID" value="SNV15836.1"/>
    <property type="molecule type" value="Genomic_DNA"/>
</dbReference>
<reference evidence="2 4" key="1">
    <citation type="submission" date="2016-02" db="EMBL/GenBank/DDBJ databases">
        <authorList>
            <person name="Holder M.E."/>
            <person name="Ajami N.J."/>
            <person name="Petrosino J.F."/>
        </authorList>
    </citation>
    <scope>NUCLEOTIDE SEQUENCE [LARGE SCALE GENOMIC DNA]</scope>
    <source>
        <strain evidence="2 4">CCUG 32990</strain>
    </source>
</reference>
<dbReference type="Pfam" id="PF05685">
    <property type="entry name" value="Uma2"/>
    <property type="match status" value="1"/>
</dbReference>
<dbReference type="RefSeq" id="WP_066430721.1">
    <property type="nucleotide sequence ID" value="NZ_CP014227.1"/>
</dbReference>
<name>A0AAX2H105_9FLAO</name>
<protein>
    <submittedName>
        <fullName evidence="2">Restriction endonuclease</fullName>
    </submittedName>
    <submittedName>
        <fullName evidence="3">Uncharacterized protein conserved in cyanobacteria</fullName>
    </submittedName>
</protein>
<dbReference type="InterPro" id="IPR008538">
    <property type="entry name" value="Uma2"/>
</dbReference>
<dbReference type="AlphaFoldDB" id="A0AAX2H105"/>
<dbReference type="KEGG" id="chg:AXF12_09915"/>
<gene>
    <name evidence="2" type="ORF">AXF12_09915</name>
    <name evidence="3" type="ORF">SAMEA44541418_02176</name>
</gene>
<evidence type="ECO:0000313" key="4">
    <source>
        <dbReference type="Proteomes" id="UP000065822"/>
    </source>
</evidence>
<dbReference type="InterPro" id="IPR011335">
    <property type="entry name" value="Restrct_endonuc-II-like"/>
</dbReference>
<dbReference type="CDD" id="cd06260">
    <property type="entry name" value="DUF820-like"/>
    <property type="match status" value="1"/>
</dbReference>
<evidence type="ECO:0000259" key="1">
    <source>
        <dbReference type="Pfam" id="PF05685"/>
    </source>
</evidence>
<dbReference type="SUPFAM" id="SSF52980">
    <property type="entry name" value="Restriction endonuclease-like"/>
    <property type="match status" value="1"/>
</dbReference>
<sequence length="197" mass="22587">MAEIVSLKQLDLNGVYTYADYLMWKLQERVELIAGKIFKMSPAPALNHQAVSANLSGLFYVFFDGKPCKYYAALVDVILTNKDKKDNEITTVVQPDLIVVCDPEKRKGRACKGAPDLVVEILSLSNSKRDLKIKYKLYEENGVREYWIVNPRDKYIQQFVLEGKHFYLKDTYYKDDGDIASVVFEGLSLPLEKVFNI</sequence>
<dbReference type="Gene3D" id="3.90.1570.10">
    <property type="entry name" value="tt1808, chain A"/>
    <property type="match status" value="1"/>
</dbReference>